<reference evidence="7" key="2">
    <citation type="journal article" date="2018" name="BMC Genomics">
        <title>Genomic insights into host adaptation between the wheat stripe rust pathogen (Puccinia striiformis f. sp. tritici) and the barley stripe rust pathogen (Puccinia striiformis f. sp. hordei).</title>
        <authorList>
            <person name="Xia C."/>
            <person name="Wang M."/>
            <person name="Yin C."/>
            <person name="Cornejo O.E."/>
            <person name="Hulbert S.H."/>
            <person name="Chen X."/>
        </authorList>
    </citation>
    <scope>NUCLEOTIDE SEQUENCE [LARGE SCALE GENOMIC DNA]</scope>
    <source>
        <strain evidence="7">93TX-2</strain>
    </source>
</reference>
<dbReference type="AlphaFoldDB" id="A0A2S4VPX9"/>
<dbReference type="SUPFAM" id="SSF56112">
    <property type="entry name" value="Protein kinase-like (PK-like)"/>
    <property type="match status" value="1"/>
</dbReference>
<feature type="region of interest" description="Disordered" evidence="4">
    <location>
        <begin position="173"/>
        <end position="194"/>
    </location>
</feature>
<feature type="compositionally biased region" description="Acidic residues" evidence="4">
    <location>
        <begin position="309"/>
        <end position="323"/>
    </location>
</feature>
<dbReference type="InterPro" id="IPR011009">
    <property type="entry name" value="Kinase-like_dom_sf"/>
</dbReference>
<dbReference type="Pfam" id="PF02816">
    <property type="entry name" value="Alpha_kinase"/>
    <property type="match status" value="1"/>
</dbReference>
<accession>A0A2S4VPX9</accession>
<reference evidence="7" key="3">
    <citation type="journal article" date="2018" name="Mol. Plant Microbe Interact.">
        <title>Genome sequence resources for the wheat stripe rust pathogen (Puccinia striiformis f. sp. tritici) and the barley stripe rust pathogen (Puccinia striiformis f. sp. hordei).</title>
        <authorList>
            <person name="Xia C."/>
            <person name="Wang M."/>
            <person name="Yin C."/>
            <person name="Cornejo O.E."/>
            <person name="Hulbert S.H."/>
            <person name="Chen X."/>
        </authorList>
    </citation>
    <scope>NUCLEOTIDE SEQUENCE [LARGE SCALE GENOMIC DNA]</scope>
    <source>
        <strain evidence="7">93TX-2</strain>
    </source>
</reference>
<dbReference type="Proteomes" id="UP000238274">
    <property type="component" value="Unassembled WGS sequence"/>
</dbReference>
<evidence type="ECO:0000256" key="4">
    <source>
        <dbReference type="SAM" id="MobiDB-lite"/>
    </source>
</evidence>
<comment type="caution">
    <text evidence="6">The sequence shown here is derived from an EMBL/GenBank/DDBJ whole genome shotgun (WGS) entry which is preliminary data.</text>
</comment>
<dbReference type="GO" id="GO:0005524">
    <property type="term" value="F:ATP binding"/>
    <property type="evidence" value="ECO:0007669"/>
    <property type="project" value="InterPro"/>
</dbReference>
<gene>
    <name evidence="6" type="ORF">PSHT_08449</name>
</gene>
<evidence type="ECO:0000256" key="3">
    <source>
        <dbReference type="ARBA" id="ARBA00022777"/>
    </source>
</evidence>
<dbReference type="OrthoDB" id="301415at2759"/>
<name>A0A2S4VPX9_9BASI</name>
<reference evidence="6 7" key="1">
    <citation type="submission" date="2017-12" db="EMBL/GenBank/DDBJ databases">
        <title>Gene loss provides genomic basis for host adaptation in cereal stripe rust fungi.</title>
        <authorList>
            <person name="Xia C."/>
        </authorList>
    </citation>
    <scope>NUCLEOTIDE SEQUENCE [LARGE SCALE GENOMIC DNA]</scope>
    <source>
        <strain evidence="6 7">93TX-2</strain>
    </source>
</reference>
<proteinExistence type="predicted"/>
<keyword evidence="1" id="KW-0723">Serine/threonine-protein kinase</keyword>
<keyword evidence="3" id="KW-0418">Kinase</keyword>
<feature type="compositionally biased region" description="Polar residues" evidence="4">
    <location>
        <begin position="325"/>
        <end position="336"/>
    </location>
</feature>
<dbReference type="VEuPathDB" id="FungiDB:PSTT_15357"/>
<feature type="domain" description="Alpha-type protein kinase" evidence="5">
    <location>
        <begin position="657"/>
        <end position="700"/>
    </location>
</feature>
<dbReference type="VEuPathDB" id="FungiDB:PSHT_08449"/>
<dbReference type="InterPro" id="IPR004166">
    <property type="entry name" value="a-kinase_dom"/>
</dbReference>
<evidence type="ECO:0000256" key="2">
    <source>
        <dbReference type="ARBA" id="ARBA00022679"/>
    </source>
</evidence>
<evidence type="ECO:0000313" key="7">
    <source>
        <dbReference type="Proteomes" id="UP000238274"/>
    </source>
</evidence>
<evidence type="ECO:0000313" key="6">
    <source>
        <dbReference type="EMBL" id="POW11529.1"/>
    </source>
</evidence>
<dbReference type="GO" id="GO:0004674">
    <property type="term" value="F:protein serine/threonine kinase activity"/>
    <property type="evidence" value="ECO:0007669"/>
    <property type="project" value="UniProtKB-KW"/>
</dbReference>
<evidence type="ECO:0000256" key="1">
    <source>
        <dbReference type="ARBA" id="ARBA00022527"/>
    </source>
</evidence>
<feature type="region of interest" description="Disordered" evidence="4">
    <location>
        <begin position="307"/>
        <end position="361"/>
    </location>
</feature>
<keyword evidence="2" id="KW-0808">Transferase</keyword>
<organism evidence="6 7">
    <name type="scientific">Puccinia striiformis</name>
    <dbReference type="NCBI Taxonomy" id="27350"/>
    <lineage>
        <taxon>Eukaryota</taxon>
        <taxon>Fungi</taxon>
        <taxon>Dikarya</taxon>
        <taxon>Basidiomycota</taxon>
        <taxon>Pucciniomycotina</taxon>
        <taxon>Pucciniomycetes</taxon>
        <taxon>Pucciniales</taxon>
        <taxon>Pucciniaceae</taxon>
        <taxon>Puccinia</taxon>
    </lineage>
</organism>
<sequence>KRHVGQGAGIQTVIQAISHAVAGQHHGPHGCEPTNLASHGSEPTYLAIHGKPPTSLNLTGSLTRKGFITSKGLHNTIKVSPSFKLTRNPLLRNSCILDIASRLKKDSSSIPVVENLTKMTKQKEALMRAKSQLMSKQSTVSPHQLVSKEIEIVKSSSQAPYELAKRKRVSAFTPKQPKKPNAFKPSPAAASKRTVPNTSIPVQCGFHVRVKGRFVSEFSRHPKAQFIESNNPNFHNKLLAELRDKFKGHDLGPYGPFSKTHYPFTHLGTKKSGFDNQKFFMAHLDAHATNKQIDLILDYDDYAKSCAQGEEDESDTSSSDEESLPSINLDTQPMLQTDTTKDATTDCASPSPAPSTKPIFNNPESNVVINQAPCYQIINASLSPNPEITNNCKDRTNNQLLTKQTFDRTECNPNSCHAAACNTMIGQTLHHPVINSNTSNQPIKNNLQLAGLILKASSSSSAFSFYPGNTLMPVMLQRFPPWVTKPILNTSDLSWDRFGTTELSVILTELNASDWSEGLWHELDPNGTEPVRLLNEKVWILKAQLLDTPNIHPMAAKYSLSRNHLPFPIYRMRSYALARQFMALFCQAVSSAPRAASDLKNLSQALRVCNDPLNLLCTLILIQASKINKIPGQADPIGENPLEELRDEPTRGYFMSPAIMQLLSAFQHWICMYTNGQMIITNIQGVVPLLSKPKIIDLNPEAHWSHWSPFEARDCVIFVQELADL</sequence>
<evidence type="ECO:0000259" key="5">
    <source>
        <dbReference type="Pfam" id="PF02816"/>
    </source>
</evidence>
<protein>
    <recommendedName>
        <fullName evidence="5">Alpha-type protein kinase domain-containing protein</fullName>
    </recommendedName>
</protein>
<dbReference type="Gene3D" id="3.20.200.10">
    <property type="entry name" value="MHCK/EF2 kinase"/>
    <property type="match status" value="1"/>
</dbReference>
<keyword evidence="7" id="KW-1185">Reference proteome</keyword>
<dbReference type="EMBL" id="PKSM01000110">
    <property type="protein sequence ID" value="POW11529.1"/>
    <property type="molecule type" value="Genomic_DNA"/>
</dbReference>
<feature type="non-terminal residue" evidence="6">
    <location>
        <position position="725"/>
    </location>
</feature>
<feature type="non-terminal residue" evidence="6">
    <location>
        <position position="1"/>
    </location>
</feature>